<dbReference type="OrthoDB" id="440385at2759"/>
<evidence type="ECO:0000259" key="8">
    <source>
        <dbReference type="Pfam" id="PF04893"/>
    </source>
</evidence>
<evidence type="ECO:0000313" key="10">
    <source>
        <dbReference type="Proteomes" id="UP001152320"/>
    </source>
</evidence>
<keyword evidence="10" id="KW-1185">Reference proteome</keyword>
<dbReference type="GO" id="GO:0006888">
    <property type="term" value="P:endoplasmic reticulum to Golgi vesicle-mediated transport"/>
    <property type="evidence" value="ECO:0007669"/>
    <property type="project" value="InterPro"/>
</dbReference>
<dbReference type="EMBL" id="JAIZAY010000015">
    <property type="protein sequence ID" value="KAJ8027985.1"/>
    <property type="molecule type" value="Genomic_DNA"/>
</dbReference>
<keyword evidence="5 6" id="KW-0472">Membrane</keyword>
<comment type="similarity">
    <text evidence="2 6">Belongs to the YIP1 family.</text>
</comment>
<evidence type="ECO:0000256" key="5">
    <source>
        <dbReference type="ARBA" id="ARBA00023136"/>
    </source>
</evidence>
<dbReference type="Proteomes" id="UP001152320">
    <property type="component" value="Chromosome 15"/>
</dbReference>
<evidence type="ECO:0000256" key="1">
    <source>
        <dbReference type="ARBA" id="ARBA00004141"/>
    </source>
</evidence>
<keyword evidence="3 6" id="KW-0812">Transmembrane</keyword>
<reference evidence="9" key="1">
    <citation type="submission" date="2021-10" db="EMBL/GenBank/DDBJ databases">
        <title>Tropical sea cucumber genome reveals ecological adaptation and Cuvierian tubules defense mechanism.</title>
        <authorList>
            <person name="Chen T."/>
        </authorList>
    </citation>
    <scope>NUCLEOTIDE SEQUENCE</scope>
    <source>
        <strain evidence="9">Nanhai2018</strain>
        <tissue evidence="9">Muscle</tissue>
    </source>
</reference>
<organism evidence="9 10">
    <name type="scientific">Holothuria leucospilota</name>
    <name type="common">Black long sea cucumber</name>
    <name type="synonym">Mertensiothuria leucospilota</name>
    <dbReference type="NCBI Taxonomy" id="206669"/>
    <lineage>
        <taxon>Eukaryota</taxon>
        <taxon>Metazoa</taxon>
        <taxon>Echinodermata</taxon>
        <taxon>Eleutherozoa</taxon>
        <taxon>Echinozoa</taxon>
        <taxon>Holothuroidea</taxon>
        <taxon>Aspidochirotacea</taxon>
        <taxon>Aspidochirotida</taxon>
        <taxon>Holothuriidae</taxon>
        <taxon>Holothuria</taxon>
    </lineage>
</organism>
<keyword evidence="4 6" id="KW-1133">Transmembrane helix</keyword>
<dbReference type="AlphaFoldDB" id="A0A9Q1BJW1"/>
<evidence type="ECO:0000256" key="4">
    <source>
        <dbReference type="ARBA" id="ARBA00022989"/>
    </source>
</evidence>
<gene>
    <name evidence="9" type="ORF">HOLleu_30099</name>
</gene>
<dbReference type="PANTHER" id="PTHR21236:SF2">
    <property type="entry name" value="PROTEIN YIPF"/>
    <property type="match status" value="1"/>
</dbReference>
<feature type="region of interest" description="Disordered" evidence="7">
    <location>
        <begin position="74"/>
        <end position="95"/>
    </location>
</feature>
<feature type="transmembrane region" description="Helical" evidence="6">
    <location>
        <begin position="160"/>
        <end position="180"/>
    </location>
</feature>
<evidence type="ECO:0000256" key="3">
    <source>
        <dbReference type="ARBA" id="ARBA00022692"/>
    </source>
</evidence>
<dbReference type="PANTHER" id="PTHR21236">
    <property type="entry name" value="GOLGI MEMBRANE PROTEIN YIP1"/>
    <property type="match status" value="1"/>
</dbReference>
<name>A0A9Q1BJW1_HOLLE</name>
<dbReference type="InterPro" id="IPR006977">
    <property type="entry name" value="Yip1_dom"/>
</dbReference>
<accession>A0A9Q1BJW1</accession>
<sequence length="266" mass="28524">MAGYGGNQGYGQGYGQGMDQQGFYQYNYDDQQQGYDMGSQQAEGAQSSYDYNYPQGYAQPSVYDQGYGGAQSPYTGDIMTPEPMSPGSGGYSDNFEDEEPLLQELGINFEHIYQKTLAVLNPLRETDPAAIADCDLAGPLVFALAFGGSLMLAGKVQFGYIYGIGGLGCLAMWMLLNVMSMTGCSASGIVSVLGYCLLPMVLLNFLAIVVSLKGIFGTIASLLTIGWCSWSASKLFVTALAMDQQQLLVAYPCALLYGVFALLTVF</sequence>
<feature type="transmembrane region" description="Helical" evidence="6">
    <location>
        <begin position="192"/>
        <end position="212"/>
    </location>
</feature>
<evidence type="ECO:0000313" key="9">
    <source>
        <dbReference type="EMBL" id="KAJ8027985.1"/>
    </source>
</evidence>
<dbReference type="InterPro" id="IPR045231">
    <property type="entry name" value="Yip1/4-like"/>
</dbReference>
<dbReference type="GO" id="GO:0048280">
    <property type="term" value="P:vesicle fusion with Golgi apparatus"/>
    <property type="evidence" value="ECO:0007669"/>
    <property type="project" value="TreeGrafter"/>
</dbReference>
<evidence type="ECO:0000256" key="7">
    <source>
        <dbReference type="SAM" id="MobiDB-lite"/>
    </source>
</evidence>
<dbReference type="Pfam" id="PF04893">
    <property type="entry name" value="Yip1"/>
    <property type="match status" value="1"/>
</dbReference>
<dbReference type="GO" id="GO:0000139">
    <property type="term" value="C:Golgi membrane"/>
    <property type="evidence" value="ECO:0007669"/>
    <property type="project" value="UniProtKB-SubCell"/>
</dbReference>
<protein>
    <recommendedName>
        <fullName evidence="6">Protein YIPF</fullName>
    </recommendedName>
</protein>
<comment type="caution">
    <text evidence="9">The sequence shown here is derived from an EMBL/GenBank/DDBJ whole genome shotgun (WGS) entry which is preliminary data.</text>
</comment>
<evidence type="ECO:0000256" key="6">
    <source>
        <dbReference type="RuleBase" id="RU361264"/>
    </source>
</evidence>
<dbReference type="GO" id="GO:0005802">
    <property type="term" value="C:trans-Golgi network"/>
    <property type="evidence" value="ECO:0007669"/>
    <property type="project" value="TreeGrafter"/>
</dbReference>
<evidence type="ECO:0000256" key="2">
    <source>
        <dbReference type="ARBA" id="ARBA00010596"/>
    </source>
</evidence>
<feature type="transmembrane region" description="Helical" evidence="6">
    <location>
        <begin position="219"/>
        <end position="242"/>
    </location>
</feature>
<feature type="domain" description="Yip1" evidence="8">
    <location>
        <begin position="134"/>
        <end position="263"/>
    </location>
</feature>
<feature type="transmembrane region" description="Helical" evidence="6">
    <location>
        <begin position="248"/>
        <end position="265"/>
    </location>
</feature>
<proteinExistence type="inferred from homology"/>
<comment type="caution">
    <text evidence="6">Lacks conserved residue(s) required for the propagation of feature annotation.</text>
</comment>
<comment type="subcellular location">
    <subcellularLocation>
        <location evidence="6">Golgi apparatus membrane</location>
        <topology evidence="6">Multi-pass membrane protein</topology>
    </subcellularLocation>
    <subcellularLocation>
        <location evidence="1">Membrane</location>
        <topology evidence="1">Multi-pass membrane protein</topology>
    </subcellularLocation>
</comment>